<evidence type="ECO:0008006" key="3">
    <source>
        <dbReference type="Google" id="ProtNLM"/>
    </source>
</evidence>
<comment type="caution">
    <text evidence="1">The sequence shown here is derived from an EMBL/GenBank/DDBJ whole genome shotgun (WGS) entry which is preliminary data.</text>
</comment>
<gene>
    <name evidence="1" type="ORF">FB381_0015</name>
</gene>
<evidence type="ECO:0000313" key="2">
    <source>
        <dbReference type="Proteomes" id="UP000320209"/>
    </source>
</evidence>
<sequence>MADIDLNLDDLQTLWFDLSNICDQFGQVDGVGSDLIGAIGHHGLTDRVQDFGSSWDERREDMVEDLDTVWRGVKLVEQGFREMDKQLGQGLDGAVS</sequence>
<keyword evidence="2" id="KW-1185">Reference proteome</keyword>
<dbReference type="AlphaFoldDB" id="A0A543A0P9"/>
<evidence type="ECO:0000313" key="1">
    <source>
        <dbReference type="EMBL" id="TQL66167.1"/>
    </source>
</evidence>
<accession>A0A543A0P9</accession>
<proteinExistence type="predicted"/>
<dbReference type="OrthoDB" id="3790940at2"/>
<reference evidence="1 2" key="1">
    <citation type="submission" date="2019-06" db="EMBL/GenBank/DDBJ databases">
        <title>Sequencing the genomes of 1000 actinobacteria strains.</title>
        <authorList>
            <person name="Klenk H.-P."/>
        </authorList>
    </citation>
    <scope>NUCLEOTIDE SEQUENCE [LARGE SCALE GENOMIC DNA]</scope>
    <source>
        <strain evidence="1 2">DSM 25218</strain>
    </source>
</reference>
<protein>
    <recommendedName>
        <fullName evidence="3">WXG100 family type VII secretion target</fullName>
    </recommendedName>
</protein>
<organism evidence="1 2">
    <name type="scientific">Nocardioides albertanoniae</name>
    <dbReference type="NCBI Taxonomy" id="1175486"/>
    <lineage>
        <taxon>Bacteria</taxon>
        <taxon>Bacillati</taxon>
        <taxon>Actinomycetota</taxon>
        <taxon>Actinomycetes</taxon>
        <taxon>Propionibacteriales</taxon>
        <taxon>Nocardioidaceae</taxon>
        <taxon>Nocardioides</taxon>
    </lineage>
</organism>
<dbReference type="Proteomes" id="UP000320209">
    <property type="component" value="Unassembled WGS sequence"/>
</dbReference>
<name>A0A543A0P9_9ACTN</name>
<dbReference type="RefSeq" id="WP_141778397.1">
    <property type="nucleotide sequence ID" value="NZ_VFOV01000001.1"/>
</dbReference>
<dbReference type="EMBL" id="VFOV01000001">
    <property type="protein sequence ID" value="TQL66167.1"/>
    <property type="molecule type" value="Genomic_DNA"/>
</dbReference>